<feature type="region of interest" description="Disordered" evidence="1">
    <location>
        <begin position="65"/>
        <end position="91"/>
    </location>
</feature>
<keyword evidence="3" id="KW-1185">Reference proteome</keyword>
<reference evidence="2 3" key="1">
    <citation type="submission" date="2017-11" db="EMBL/GenBank/DDBJ databases">
        <title>De-novo sequencing of pomegranate (Punica granatum L.) genome.</title>
        <authorList>
            <person name="Akparov Z."/>
            <person name="Amiraslanov A."/>
            <person name="Hajiyeva S."/>
            <person name="Abbasov M."/>
            <person name="Kaur K."/>
            <person name="Hamwieh A."/>
            <person name="Solovyev V."/>
            <person name="Salamov A."/>
            <person name="Braich B."/>
            <person name="Kosarev P."/>
            <person name="Mahmoud A."/>
            <person name="Hajiyev E."/>
            <person name="Babayeva S."/>
            <person name="Izzatullayeva V."/>
            <person name="Mammadov A."/>
            <person name="Mammadov A."/>
            <person name="Sharifova S."/>
            <person name="Ojaghi J."/>
            <person name="Eynullazada K."/>
            <person name="Bayramov B."/>
            <person name="Abdulazimova A."/>
            <person name="Shahmuradov I."/>
        </authorList>
    </citation>
    <scope>NUCLEOTIDE SEQUENCE [LARGE SCALE GENOMIC DNA]</scope>
    <source>
        <strain evidence="3">cv. AG2017</strain>
        <tissue evidence="2">Leaf</tissue>
    </source>
</reference>
<feature type="compositionally biased region" description="Basic residues" evidence="1">
    <location>
        <begin position="196"/>
        <end position="219"/>
    </location>
</feature>
<dbReference type="EMBL" id="PGOL01000019">
    <property type="protein sequence ID" value="PKI79084.1"/>
    <property type="molecule type" value="Genomic_DNA"/>
</dbReference>
<proteinExistence type="predicted"/>
<sequence length="263" mass="28652">MFTTYGAIVLHTLWNLRNECLFAGVQADIARMLQRIQKALSVRRGILMAQRNVAPCRSATASARPNLDNTGLTASETQPSCTPQFQNPPLHSPKHPVPNSAVWCEVHTDAAWRGRSAFIAGLARIQAEDISYSWCAPISTAPPLQAESHTVLSAVSTALNAGWLKIWFKRDALSVEVANPQATNATDNEVKGSVFGRHHHHHPHPHPHPTPRQGCRRHERLPTDSSKRGGHAKKEVEGDLSGVGFDTSNLDKVAGDGDANDLV</sequence>
<evidence type="ECO:0000313" key="2">
    <source>
        <dbReference type="EMBL" id="PKI79084.1"/>
    </source>
</evidence>
<feature type="region of interest" description="Disordered" evidence="1">
    <location>
        <begin position="194"/>
        <end position="263"/>
    </location>
</feature>
<protein>
    <submittedName>
        <fullName evidence="2">Uncharacterized protein</fullName>
    </submittedName>
</protein>
<evidence type="ECO:0000256" key="1">
    <source>
        <dbReference type="SAM" id="MobiDB-lite"/>
    </source>
</evidence>
<dbReference type="Proteomes" id="UP000233551">
    <property type="component" value="Unassembled WGS sequence"/>
</dbReference>
<comment type="caution">
    <text evidence="2">The sequence shown here is derived from an EMBL/GenBank/DDBJ whole genome shotgun (WGS) entry which is preliminary data.</text>
</comment>
<feature type="compositionally biased region" description="Polar residues" evidence="1">
    <location>
        <begin position="65"/>
        <end position="89"/>
    </location>
</feature>
<organism evidence="2 3">
    <name type="scientific">Punica granatum</name>
    <name type="common">Pomegranate</name>
    <dbReference type="NCBI Taxonomy" id="22663"/>
    <lineage>
        <taxon>Eukaryota</taxon>
        <taxon>Viridiplantae</taxon>
        <taxon>Streptophyta</taxon>
        <taxon>Embryophyta</taxon>
        <taxon>Tracheophyta</taxon>
        <taxon>Spermatophyta</taxon>
        <taxon>Magnoliopsida</taxon>
        <taxon>eudicotyledons</taxon>
        <taxon>Gunneridae</taxon>
        <taxon>Pentapetalae</taxon>
        <taxon>rosids</taxon>
        <taxon>malvids</taxon>
        <taxon>Myrtales</taxon>
        <taxon>Lythraceae</taxon>
        <taxon>Punica</taxon>
    </lineage>
</organism>
<accession>A0A2I0LEI1</accession>
<feature type="compositionally biased region" description="Basic and acidic residues" evidence="1">
    <location>
        <begin position="220"/>
        <end position="237"/>
    </location>
</feature>
<evidence type="ECO:0000313" key="3">
    <source>
        <dbReference type="Proteomes" id="UP000233551"/>
    </source>
</evidence>
<name>A0A2I0LEI1_PUNGR</name>
<gene>
    <name evidence="2" type="ORF">CRG98_000565</name>
</gene>
<dbReference type="AlphaFoldDB" id="A0A2I0LEI1"/>